<dbReference type="PROSITE" id="PS52040">
    <property type="entry name" value="TOPO_IIA"/>
    <property type="match status" value="1"/>
</dbReference>
<gene>
    <name evidence="10" type="ORF">SAMN02983006_00220</name>
</gene>
<dbReference type="InterPro" id="IPR050220">
    <property type="entry name" value="Type_II_DNA_Topoisomerases"/>
</dbReference>
<reference evidence="10 11" key="1">
    <citation type="submission" date="2016-10" db="EMBL/GenBank/DDBJ databases">
        <authorList>
            <person name="de Groot N.N."/>
        </authorList>
    </citation>
    <scope>NUCLEOTIDE SEQUENCE [LARGE SCALE GENOMIC DNA]</scope>
    <source>
        <strain evidence="10 11">ATCC 51327</strain>
    </source>
</reference>
<evidence type="ECO:0000256" key="8">
    <source>
        <dbReference type="SAM" id="Coils"/>
    </source>
</evidence>
<feature type="domain" description="Topo IIA-type catalytic" evidence="9">
    <location>
        <begin position="31"/>
        <end position="497"/>
    </location>
</feature>
<dbReference type="GO" id="GO:0006265">
    <property type="term" value="P:DNA topological change"/>
    <property type="evidence" value="ECO:0007669"/>
    <property type="project" value="UniProtKB-UniRule"/>
</dbReference>
<dbReference type="NCBIfam" id="NF004043">
    <property type="entry name" value="PRK05560.1"/>
    <property type="match status" value="1"/>
</dbReference>
<dbReference type="GO" id="GO:0009330">
    <property type="term" value="C:DNA topoisomerase type II (double strand cut, ATP-hydrolyzing) complex"/>
    <property type="evidence" value="ECO:0007669"/>
    <property type="project" value="TreeGrafter"/>
</dbReference>
<dbReference type="GO" id="GO:0005524">
    <property type="term" value="F:ATP binding"/>
    <property type="evidence" value="ECO:0007669"/>
    <property type="project" value="InterPro"/>
</dbReference>
<evidence type="ECO:0000256" key="1">
    <source>
        <dbReference type="ARBA" id="ARBA00000185"/>
    </source>
</evidence>
<dbReference type="PANTHER" id="PTHR43493:SF5">
    <property type="entry name" value="DNA GYRASE SUBUNIT A, CHLOROPLASTIC_MITOCHONDRIAL"/>
    <property type="match status" value="1"/>
</dbReference>
<sequence length="795" mass="89136">MEEEIYPIAIEDKMKDAYLSYSLSVIIGRALPDVRDGLKPVHRRILYAAKELGLTHEKPHKKSARLVGEVLGKFHPHGDSAVYDALVRMAQDFNQRYQLIDGHGNFGSIDGDSAAAMRYTETKLTEIAESLLSNIDQETVEFVDNFDGSLQEPEVLPAKIPNLLVNGSNGIAVGMSTSIPPHNLGEVVDALLHLLDYPNARLETIIKNYLPGPDFPTGATIVGNDGIKSAYQTGKGKIILRAKSKLEKSGRHQNIIITEIPYQLNKSKLIEEIADLVNKGKINSVADLRDESDKQGIRIVIELKSNGDPELTLNRLYKYTSMQSSFRINLLALNDKKPVVMGLLEILQHFLNFRKEIIRKHTRYDLNKAENRFEILEGLKVAIDKLDLVIQIIRSSKEKAEAKAKLVEQLEISEKQAQSILEMQLQRLVGMEMDKLEADKVDLAKKISNYKKILAETAELNSVLRNELKEIKAKFADPRRTEIIADDTKAEISKDDLIKEKSAAISLSYRSIIKRSEDFNNLKAAKNDYLIDAVQGSSLDQLLFFTDQGEVYNLQVHDLEEHHGLATGDNLNKYLQIPLKENVVSLNILSKNKQTDFYYTFVTKSGQIKRTAAEEYRSNYSHIRAIKLADQDKLIKVIKTDQEQEVIVVSKNGYLIRFGGSSFSSTGRNTQGSRAINLTDSDQLVYFDKYEANSYLVSVTEDGRANKINLAAFNSQQRNGKGIRIFSNQNYRLAGAVSCSAGAEILLTAKNGEIYPISISKIPETTPGGNMYQITKDFDFEKITSVNKIISVKTD</sequence>
<dbReference type="Gene3D" id="2.120.10.90">
    <property type="entry name" value="DNA gyrase/topoisomerase IV, subunit A, C-terminal"/>
    <property type="match status" value="1"/>
</dbReference>
<dbReference type="Gene3D" id="1.10.268.10">
    <property type="entry name" value="Topoisomerase, domain 3"/>
    <property type="match status" value="1"/>
</dbReference>
<evidence type="ECO:0000256" key="2">
    <source>
        <dbReference type="ARBA" id="ARBA00008263"/>
    </source>
</evidence>
<dbReference type="Pfam" id="PF03989">
    <property type="entry name" value="DNA_gyraseA_C"/>
    <property type="match status" value="3"/>
</dbReference>
<evidence type="ECO:0000256" key="6">
    <source>
        <dbReference type="ARBA" id="ARBA00023235"/>
    </source>
</evidence>
<dbReference type="SUPFAM" id="SSF56719">
    <property type="entry name" value="Type II DNA topoisomerase"/>
    <property type="match status" value="1"/>
</dbReference>
<dbReference type="FunFam" id="3.30.1360.40:FF:000002">
    <property type="entry name" value="DNA gyrase subunit A"/>
    <property type="match status" value="1"/>
</dbReference>
<dbReference type="EC" id="5.6.2.2" evidence="3"/>
<dbReference type="GO" id="GO:0005737">
    <property type="term" value="C:cytoplasm"/>
    <property type="evidence" value="ECO:0007669"/>
    <property type="project" value="TreeGrafter"/>
</dbReference>
<keyword evidence="4 7" id="KW-0799">Topoisomerase</keyword>
<dbReference type="InterPro" id="IPR002205">
    <property type="entry name" value="Topo_IIA_dom_A"/>
</dbReference>
<dbReference type="RefSeq" id="WP_089858320.1">
    <property type="nucleotide sequence ID" value="NZ_FOTI01000002.1"/>
</dbReference>
<keyword evidence="11" id="KW-1185">Reference proteome</keyword>
<feature type="active site" description="O-(5'-phospho-DNA)-tyrosine intermediate" evidence="7">
    <location>
        <position position="119"/>
    </location>
</feature>
<dbReference type="NCBIfam" id="NF004044">
    <property type="entry name" value="PRK05561.1"/>
    <property type="match status" value="1"/>
</dbReference>
<accession>A0A1I4F6W8</accession>
<dbReference type="InterPro" id="IPR013758">
    <property type="entry name" value="Topo_IIA_A/C_ab"/>
</dbReference>
<keyword evidence="6 7" id="KW-0413">Isomerase</keyword>
<evidence type="ECO:0000313" key="10">
    <source>
        <dbReference type="EMBL" id="SFL12587.1"/>
    </source>
</evidence>
<dbReference type="InterPro" id="IPR035516">
    <property type="entry name" value="Gyrase/topoIV_suA_C"/>
</dbReference>
<dbReference type="AlphaFoldDB" id="A0A1I4F6W8"/>
<dbReference type="Gene3D" id="3.30.1360.40">
    <property type="match status" value="1"/>
</dbReference>
<dbReference type="NCBIfam" id="TIGR01063">
    <property type="entry name" value="gyrA"/>
    <property type="match status" value="1"/>
</dbReference>
<comment type="similarity">
    <text evidence="2">Belongs to the type II topoisomerase GyrA/ParC subunit family.</text>
</comment>
<dbReference type="Proteomes" id="UP000199006">
    <property type="component" value="Unassembled WGS sequence"/>
</dbReference>
<dbReference type="Pfam" id="PF00521">
    <property type="entry name" value="DNA_topoisoIV"/>
    <property type="match status" value="1"/>
</dbReference>
<dbReference type="PANTHER" id="PTHR43493">
    <property type="entry name" value="DNA GYRASE/TOPOISOMERASE SUBUNIT A"/>
    <property type="match status" value="1"/>
</dbReference>
<proteinExistence type="inferred from homology"/>
<dbReference type="EMBL" id="FOTI01000002">
    <property type="protein sequence ID" value="SFL12587.1"/>
    <property type="molecule type" value="Genomic_DNA"/>
</dbReference>
<dbReference type="SMART" id="SM00434">
    <property type="entry name" value="TOP4c"/>
    <property type="match status" value="1"/>
</dbReference>
<dbReference type="STRING" id="29563.SAMN02983006_00220"/>
<dbReference type="GO" id="GO:0034335">
    <property type="term" value="F:DNA negative supercoiling activity"/>
    <property type="evidence" value="ECO:0007669"/>
    <property type="project" value="UniProtKB-ARBA"/>
</dbReference>
<dbReference type="InterPro" id="IPR006691">
    <property type="entry name" value="GyrA/parC_rep"/>
</dbReference>
<dbReference type="InterPro" id="IPR013760">
    <property type="entry name" value="Topo_IIA-like_dom_sf"/>
</dbReference>
<keyword evidence="5 7" id="KW-0238">DNA-binding</keyword>
<evidence type="ECO:0000313" key="11">
    <source>
        <dbReference type="Proteomes" id="UP000199006"/>
    </source>
</evidence>
<evidence type="ECO:0000256" key="3">
    <source>
        <dbReference type="ARBA" id="ARBA00012895"/>
    </source>
</evidence>
<dbReference type="FunFam" id="3.90.199.10:FF:000001">
    <property type="entry name" value="DNA gyrase subunit A"/>
    <property type="match status" value="1"/>
</dbReference>
<protein>
    <recommendedName>
        <fullName evidence="3">DNA topoisomerase (ATP-hydrolyzing)</fullName>
        <ecNumber evidence="3">5.6.2.2</ecNumber>
    </recommendedName>
</protein>
<evidence type="ECO:0000256" key="7">
    <source>
        <dbReference type="PROSITE-ProRule" id="PRU01384"/>
    </source>
</evidence>
<evidence type="ECO:0000259" key="9">
    <source>
        <dbReference type="PROSITE" id="PS52040"/>
    </source>
</evidence>
<dbReference type="FunFam" id="1.10.268.10:FF:000001">
    <property type="entry name" value="DNA gyrase subunit A"/>
    <property type="match status" value="1"/>
</dbReference>
<dbReference type="GO" id="GO:0003677">
    <property type="term" value="F:DNA binding"/>
    <property type="evidence" value="ECO:0007669"/>
    <property type="project" value="UniProtKB-UniRule"/>
</dbReference>
<dbReference type="OrthoDB" id="9806486at2"/>
<evidence type="ECO:0000256" key="4">
    <source>
        <dbReference type="ARBA" id="ARBA00023029"/>
    </source>
</evidence>
<feature type="coiled-coil region" evidence="8">
    <location>
        <begin position="433"/>
        <end position="474"/>
    </location>
</feature>
<keyword evidence="8" id="KW-0175">Coiled coil</keyword>
<organism evidence="10 11">
    <name type="scientific">Halanaerobium salsuginis</name>
    <dbReference type="NCBI Taxonomy" id="29563"/>
    <lineage>
        <taxon>Bacteria</taxon>
        <taxon>Bacillati</taxon>
        <taxon>Bacillota</taxon>
        <taxon>Clostridia</taxon>
        <taxon>Halanaerobiales</taxon>
        <taxon>Halanaerobiaceae</taxon>
        <taxon>Halanaerobium</taxon>
    </lineage>
</organism>
<evidence type="ECO:0000256" key="5">
    <source>
        <dbReference type="ARBA" id="ARBA00023125"/>
    </source>
</evidence>
<dbReference type="CDD" id="cd00187">
    <property type="entry name" value="TOP4c"/>
    <property type="match status" value="1"/>
</dbReference>
<dbReference type="InterPro" id="IPR013757">
    <property type="entry name" value="Topo_IIA_A_a_sf"/>
</dbReference>
<dbReference type="SUPFAM" id="SSF101904">
    <property type="entry name" value="GyrA/ParC C-terminal domain-like"/>
    <property type="match status" value="1"/>
</dbReference>
<dbReference type="Gene3D" id="3.90.199.10">
    <property type="entry name" value="Topoisomerase II, domain 5"/>
    <property type="match status" value="1"/>
</dbReference>
<comment type="catalytic activity">
    <reaction evidence="1 7">
        <text>ATP-dependent breakage, passage and rejoining of double-stranded DNA.</text>
        <dbReference type="EC" id="5.6.2.2"/>
    </reaction>
</comment>
<name>A0A1I4F6W8_9FIRM</name>